<dbReference type="Pfam" id="PF01764">
    <property type="entry name" value="Lipase_3"/>
    <property type="match status" value="1"/>
</dbReference>
<keyword evidence="1" id="KW-0378">Hydrolase</keyword>
<keyword evidence="5" id="KW-1185">Reference proteome</keyword>
<evidence type="ECO:0000259" key="3">
    <source>
        <dbReference type="Pfam" id="PF01764"/>
    </source>
</evidence>
<organism evidence="4 5">
    <name type="scientific">Cellvibrio japonicus (strain Ueda107)</name>
    <name type="common">Pseudomonas fluorescens subsp. cellulosa</name>
    <dbReference type="NCBI Taxonomy" id="498211"/>
    <lineage>
        <taxon>Bacteria</taxon>
        <taxon>Pseudomonadati</taxon>
        <taxon>Pseudomonadota</taxon>
        <taxon>Gammaproteobacteria</taxon>
        <taxon>Cellvibrionales</taxon>
        <taxon>Cellvibrionaceae</taxon>
        <taxon>Cellvibrio</taxon>
    </lineage>
</organism>
<evidence type="ECO:0000313" key="5">
    <source>
        <dbReference type="Proteomes" id="UP000001036"/>
    </source>
</evidence>
<dbReference type="KEGG" id="cja:CJA_3108"/>
<dbReference type="PANTHER" id="PTHR31828">
    <property type="entry name" value="PHOSPHOLIPASE A1-IIGAMMA"/>
    <property type="match status" value="1"/>
</dbReference>
<dbReference type="InterPro" id="IPR029058">
    <property type="entry name" value="AB_hydrolase_fold"/>
</dbReference>
<dbReference type="eggNOG" id="COG3675">
    <property type="taxonomic scope" value="Bacteria"/>
</dbReference>
<dbReference type="GO" id="GO:0008970">
    <property type="term" value="F:phospholipase A1 activity"/>
    <property type="evidence" value="ECO:0007669"/>
    <property type="project" value="InterPro"/>
</dbReference>
<sequence length="338" mass="37403">MNLPINMTRDTSGHVYLDPDIAVLLGAASRAAYDDYANRNNPAYTPAAIPFPIGTFNFVQRFTGFDDVAWGLGDEERYGVIFQWSEQADVYVFAFRGTSSVYDMLLDLESAAPAVFVPYKNPGNFPDDVHVADGFNKVYATKNDTMTASMQAQLFEIIQTLPTPPGQILITGHSLGAALATLFTMDVAVSRPDIAVANINFASPRVGQSKWQSTYDQTYGLLNRTICVRNSFDLVPKVPPQNWPFDFQDVGQVFPVAFNVTGIHVDLPALVLAWHALSNYMYVVSRATVNNPQVWTGTFPDSEHDSWQMESVDPSTSATELELAKSRQDVKRILAQLV</sequence>
<dbReference type="STRING" id="498211.CJA_3108"/>
<evidence type="ECO:0000256" key="1">
    <source>
        <dbReference type="ARBA" id="ARBA00022801"/>
    </source>
</evidence>
<dbReference type="AlphaFoldDB" id="B3PDF0"/>
<dbReference type="InterPro" id="IPR002921">
    <property type="entry name" value="Fungal_lipase-type"/>
</dbReference>
<proteinExistence type="predicted"/>
<dbReference type="EMBL" id="CP000934">
    <property type="protein sequence ID" value="ACE85646.1"/>
    <property type="molecule type" value="Genomic_DNA"/>
</dbReference>
<dbReference type="CDD" id="cd00519">
    <property type="entry name" value="Lipase_3"/>
    <property type="match status" value="1"/>
</dbReference>
<dbReference type="SUPFAM" id="SSF53474">
    <property type="entry name" value="alpha/beta-Hydrolases"/>
    <property type="match status" value="1"/>
</dbReference>
<dbReference type="OrthoDB" id="5522031at2"/>
<protein>
    <submittedName>
        <fullName evidence="4">Lipase family protein</fullName>
    </submittedName>
</protein>
<accession>B3PDF0</accession>
<gene>
    <name evidence="4" type="ordered locus">CJA_3108</name>
</gene>
<dbReference type="GO" id="GO:0006629">
    <property type="term" value="P:lipid metabolic process"/>
    <property type="evidence" value="ECO:0007669"/>
    <property type="project" value="UniProtKB-KW"/>
</dbReference>
<dbReference type="InterPro" id="IPR033556">
    <property type="entry name" value="PLA"/>
</dbReference>
<evidence type="ECO:0000313" key="4">
    <source>
        <dbReference type="EMBL" id="ACE85646.1"/>
    </source>
</evidence>
<reference evidence="4 5" key="1">
    <citation type="journal article" date="2008" name="J. Bacteriol.">
        <title>Insights into plant cell wall degradation from the genome sequence of the soil bacterium Cellvibrio japonicus.</title>
        <authorList>
            <person name="Deboy R.T."/>
            <person name="Mongodin E.F."/>
            <person name="Fouts D.E."/>
            <person name="Tailford L.E."/>
            <person name="Khouri H."/>
            <person name="Emerson J.B."/>
            <person name="Mohamoud Y."/>
            <person name="Watkins K."/>
            <person name="Henrissat B."/>
            <person name="Gilbert H.J."/>
            <person name="Nelson K.E."/>
        </authorList>
    </citation>
    <scope>NUCLEOTIDE SEQUENCE [LARGE SCALE GENOMIC DNA]</scope>
    <source>
        <strain evidence="4 5">Ueda107</strain>
    </source>
</reference>
<feature type="domain" description="Fungal lipase-type" evidence="3">
    <location>
        <begin position="92"/>
        <end position="242"/>
    </location>
</feature>
<name>B3PDF0_CELJU</name>
<dbReference type="HOGENOM" id="CLU_882280_0_0_6"/>
<dbReference type="Gene3D" id="3.40.50.1820">
    <property type="entry name" value="alpha/beta hydrolase"/>
    <property type="match status" value="1"/>
</dbReference>
<dbReference type="PANTHER" id="PTHR31828:SF1">
    <property type="entry name" value="PHOSPHOLIPASE A1-IIGAMMA"/>
    <property type="match status" value="1"/>
</dbReference>
<dbReference type="Proteomes" id="UP000001036">
    <property type="component" value="Chromosome"/>
</dbReference>
<dbReference type="RefSeq" id="WP_012488686.1">
    <property type="nucleotide sequence ID" value="NC_010995.1"/>
</dbReference>
<evidence type="ECO:0000256" key="2">
    <source>
        <dbReference type="ARBA" id="ARBA00023098"/>
    </source>
</evidence>
<keyword evidence="2" id="KW-0443">Lipid metabolism</keyword>